<dbReference type="Proteomes" id="UP001642487">
    <property type="component" value="Chromosome 6"/>
</dbReference>
<gene>
    <name evidence="1" type="ORF">CITCOLO1_LOCUS15902</name>
</gene>
<evidence type="ECO:0000313" key="2">
    <source>
        <dbReference type="Proteomes" id="UP001642487"/>
    </source>
</evidence>
<reference evidence="1 2" key="1">
    <citation type="submission" date="2024-03" db="EMBL/GenBank/DDBJ databases">
        <authorList>
            <person name="Gkanogiannis A."/>
            <person name="Becerra Lopez-Lavalle L."/>
        </authorList>
    </citation>
    <scope>NUCLEOTIDE SEQUENCE [LARGE SCALE GENOMIC DNA]</scope>
</reference>
<accession>A0ABP0YYA0</accession>
<proteinExistence type="predicted"/>
<protein>
    <submittedName>
        <fullName evidence="1">Uncharacterized protein</fullName>
    </submittedName>
</protein>
<evidence type="ECO:0000313" key="1">
    <source>
        <dbReference type="EMBL" id="CAK9323705.1"/>
    </source>
</evidence>
<keyword evidence="2" id="KW-1185">Reference proteome</keyword>
<sequence length="64" mass="7342">MVNWCGFGILEVVEQNRKIAYSGKTTHIIYPLAWQIGMDDRSKCRHQLLPKAILLCNISILKGR</sequence>
<dbReference type="EMBL" id="OZ021740">
    <property type="protein sequence ID" value="CAK9323705.1"/>
    <property type="molecule type" value="Genomic_DNA"/>
</dbReference>
<name>A0ABP0YYA0_9ROSI</name>
<organism evidence="1 2">
    <name type="scientific">Citrullus colocynthis</name>
    <name type="common">colocynth</name>
    <dbReference type="NCBI Taxonomy" id="252529"/>
    <lineage>
        <taxon>Eukaryota</taxon>
        <taxon>Viridiplantae</taxon>
        <taxon>Streptophyta</taxon>
        <taxon>Embryophyta</taxon>
        <taxon>Tracheophyta</taxon>
        <taxon>Spermatophyta</taxon>
        <taxon>Magnoliopsida</taxon>
        <taxon>eudicotyledons</taxon>
        <taxon>Gunneridae</taxon>
        <taxon>Pentapetalae</taxon>
        <taxon>rosids</taxon>
        <taxon>fabids</taxon>
        <taxon>Cucurbitales</taxon>
        <taxon>Cucurbitaceae</taxon>
        <taxon>Benincaseae</taxon>
        <taxon>Citrullus</taxon>
    </lineage>
</organism>